<evidence type="ECO:0000256" key="2">
    <source>
        <dbReference type="SAM" id="Phobius"/>
    </source>
</evidence>
<dbReference type="Proteomes" id="UP000555756">
    <property type="component" value="Unassembled WGS sequence"/>
</dbReference>
<organism evidence="3 4">
    <name type="scientific">Gluconacetobacter azotocaptans</name>
    <dbReference type="NCBI Taxonomy" id="142834"/>
    <lineage>
        <taxon>Bacteria</taxon>
        <taxon>Pseudomonadati</taxon>
        <taxon>Pseudomonadota</taxon>
        <taxon>Alphaproteobacteria</taxon>
        <taxon>Acetobacterales</taxon>
        <taxon>Acetobacteraceae</taxon>
        <taxon>Gluconacetobacter</taxon>
    </lineage>
</organism>
<name>A0A7W4PDP2_9PROT</name>
<feature type="region of interest" description="Disordered" evidence="1">
    <location>
        <begin position="166"/>
        <end position="189"/>
    </location>
</feature>
<dbReference type="RefSeq" id="WP_183119587.1">
    <property type="nucleotide sequence ID" value="NZ_JABEQF010000006.1"/>
</dbReference>
<accession>A0A7W4PDP2</accession>
<evidence type="ECO:0000313" key="3">
    <source>
        <dbReference type="EMBL" id="MBB2190467.1"/>
    </source>
</evidence>
<evidence type="ECO:0000313" key="4">
    <source>
        <dbReference type="Proteomes" id="UP000555756"/>
    </source>
</evidence>
<proteinExistence type="predicted"/>
<feature type="transmembrane region" description="Helical" evidence="2">
    <location>
        <begin position="123"/>
        <end position="142"/>
    </location>
</feature>
<protein>
    <submittedName>
        <fullName evidence="3">Uncharacterized protein</fullName>
    </submittedName>
</protein>
<keyword evidence="4" id="KW-1185">Reference proteome</keyword>
<reference evidence="3 4" key="1">
    <citation type="submission" date="2020-04" db="EMBL/GenBank/DDBJ databases">
        <title>Description of novel Gluconacetobacter.</title>
        <authorList>
            <person name="Sombolestani A."/>
        </authorList>
    </citation>
    <scope>NUCLEOTIDE SEQUENCE [LARGE SCALE GENOMIC DNA]</scope>
    <source>
        <strain evidence="3 4">LMG 21311</strain>
    </source>
</reference>
<keyword evidence="2" id="KW-0812">Transmembrane</keyword>
<keyword evidence="2" id="KW-0472">Membrane</keyword>
<dbReference type="EMBL" id="JABEQF010000006">
    <property type="protein sequence ID" value="MBB2190467.1"/>
    <property type="molecule type" value="Genomic_DNA"/>
</dbReference>
<evidence type="ECO:0000256" key="1">
    <source>
        <dbReference type="SAM" id="MobiDB-lite"/>
    </source>
</evidence>
<sequence length="225" mass="24960">MTHAVLFLNDFSCSEKMAVWTIRRLVGRQAPACPQGPAEARGLYVPGLRREFEGVARAFREGVARMADMGIAGPDVGMTGQQAVSRTEGQFLEAIAAAQNGDEAGVRGALRSVFPHRYVQSRFAAAVTLLGAYLAVAGHWLPRRREAPRRPRRDVTRLRRVWEPDRDDRRRPDADPDMPAEGHAPRPHIVGAGCLGAMARWHELDMGMTHVLWPHPEGLDAPQRH</sequence>
<dbReference type="AlphaFoldDB" id="A0A7W4PDP2"/>
<comment type="caution">
    <text evidence="3">The sequence shown here is derived from an EMBL/GenBank/DDBJ whole genome shotgun (WGS) entry which is preliminary data.</text>
</comment>
<gene>
    <name evidence="3" type="ORF">HLH34_10915</name>
</gene>
<keyword evidence="2" id="KW-1133">Transmembrane helix</keyword>